<dbReference type="FunFam" id="2.40.50.140:FF:000011">
    <property type="entry name" value="30S ribosomal protein S1"/>
    <property type="match status" value="1"/>
</dbReference>
<dbReference type="SUPFAM" id="SSF50249">
    <property type="entry name" value="Nucleic acid-binding proteins"/>
    <property type="match status" value="6"/>
</dbReference>
<gene>
    <name evidence="9" type="ORF">ONB1V03_LOCUS193</name>
</gene>
<evidence type="ECO:0000256" key="2">
    <source>
        <dbReference type="ARBA" id="ARBA00022737"/>
    </source>
</evidence>
<dbReference type="PRINTS" id="PR00681">
    <property type="entry name" value="RIBOSOMALS1"/>
</dbReference>
<dbReference type="GO" id="GO:0003729">
    <property type="term" value="F:mRNA binding"/>
    <property type="evidence" value="ECO:0007669"/>
    <property type="project" value="TreeGrafter"/>
</dbReference>
<dbReference type="NCBIfam" id="NF004954">
    <property type="entry name" value="PRK06299.1-4"/>
    <property type="match status" value="1"/>
</dbReference>
<dbReference type="InterPro" id="IPR012340">
    <property type="entry name" value="NA-bd_OB-fold"/>
</dbReference>
<keyword evidence="3" id="KW-0694">RNA-binding</keyword>
<keyword evidence="10" id="KW-1185">Reference proteome</keyword>
<dbReference type="AlphaFoldDB" id="A0A7R9L7C8"/>
<dbReference type="InterPro" id="IPR035104">
    <property type="entry name" value="Ribosomal_protein_S1-like"/>
</dbReference>
<dbReference type="GO" id="GO:0003735">
    <property type="term" value="F:structural constituent of ribosome"/>
    <property type="evidence" value="ECO:0007669"/>
    <property type="project" value="InterPro"/>
</dbReference>
<protein>
    <recommendedName>
        <fullName evidence="6">Small ribosomal subunit protein bS1</fullName>
    </recommendedName>
    <alternativeName>
        <fullName evidence="7">30S ribosomal protein S1</fullName>
    </alternativeName>
</protein>
<evidence type="ECO:0000256" key="4">
    <source>
        <dbReference type="ARBA" id="ARBA00022980"/>
    </source>
</evidence>
<dbReference type="GO" id="GO:0005840">
    <property type="term" value="C:ribosome"/>
    <property type="evidence" value="ECO:0007669"/>
    <property type="project" value="UniProtKB-KW"/>
</dbReference>
<dbReference type="GO" id="GO:1990904">
    <property type="term" value="C:ribonucleoprotein complex"/>
    <property type="evidence" value="ECO:0007669"/>
    <property type="project" value="UniProtKB-KW"/>
</dbReference>
<dbReference type="CDD" id="cd05691">
    <property type="entry name" value="S1_RPS1_repeat_ec6"/>
    <property type="match status" value="1"/>
</dbReference>
<keyword evidence="5" id="KW-0687">Ribonucleoprotein</keyword>
<feature type="domain" description="S1 motif" evidence="8">
    <location>
        <begin position="407"/>
        <end position="477"/>
    </location>
</feature>
<keyword evidence="4" id="KW-0689">Ribosomal protein</keyword>
<dbReference type="PANTHER" id="PTHR10724">
    <property type="entry name" value="30S RIBOSOMAL PROTEIN S1"/>
    <property type="match status" value="1"/>
</dbReference>
<dbReference type="PANTHER" id="PTHR10724:SF7">
    <property type="entry name" value="SMALL RIBOSOMAL SUBUNIT PROTEIN BS1C"/>
    <property type="match status" value="1"/>
</dbReference>
<feature type="domain" description="S1 motif" evidence="8">
    <location>
        <begin position="64"/>
        <end position="130"/>
    </location>
</feature>
<dbReference type="PROSITE" id="PS50126">
    <property type="entry name" value="S1"/>
    <property type="match status" value="6"/>
</dbReference>
<name>A0A7R9L7C8_9ACAR</name>
<dbReference type="NCBIfam" id="TIGR00717">
    <property type="entry name" value="rpsA"/>
    <property type="match status" value="1"/>
</dbReference>
<dbReference type="OrthoDB" id="6538017at2759"/>
<proteinExistence type="inferred from homology"/>
<feature type="domain" description="S1 motif" evidence="8">
    <location>
        <begin position="148"/>
        <end position="214"/>
    </location>
</feature>
<dbReference type="InterPro" id="IPR003029">
    <property type="entry name" value="S1_domain"/>
</dbReference>
<dbReference type="InterPro" id="IPR050437">
    <property type="entry name" value="Ribos_protein_bS1-like"/>
</dbReference>
<evidence type="ECO:0000256" key="7">
    <source>
        <dbReference type="ARBA" id="ARBA00035517"/>
    </source>
</evidence>
<dbReference type="Proteomes" id="UP000728032">
    <property type="component" value="Unassembled WGS sequence"/>
</dbReference>
<dbReference type="Gene3D" id="2.40.50.140">
    <property type="entry name" value="Nucleic acid-binding proteins"/>
    <property type="match status" value="6"/>
</dbReference>
<evidence type="ECO:0000259" key="8">
    <source>
        <dbReference type="PROSITE" id="PS50126"/>
    </source>
</evidence>
<dbReference type="FunFam" id="2.40.50.140:FF:000017">
    <property type="entry name" value="30S ribosomal protein S1"/>
    <property type="match status" value="1"/>
</dbReference>
<reference evidence="9" key="1">
    <citation type="submission" date="2020-11" db="EMBL/GenBank/DDBJ databases">
        <authorList>
            <person name="Tran Van P."/>
        </authorList>
    </citation>
    <scope>NUCLEOTIDE SEQUENCE</scope>
</reference>
<dbReference type="CDD" id="cd05688">
    <property type="entry name" value="S1_RPS1_repeat_ec3"/>
    <property type="match status" value="1"/>
</dbReference>
<feature type="domain" description="S1 motif" evidence="8">
    <location>
        <begin position="320"/>
        <end position="390"/>
    </location>
</feature>
<dbReference type="Pfam" id="PF00575">
    <property type="entry name" value="S1"/>
    <property type="match status" value="6"/>
</dbReference>
<dbReference type="FunFam" id="2.40.50.140:FF:000016">
    <property type="entry name" value="30S ribosomal protein S1"/>
    <property type="match status" value="1"/>
</dbReference>
<feature type="domain" description="S1 motif" evidence="8">
    <location>
        <begin position="494"/>
        <end position="563"/>
    </location>
</feature>
<dbReference type="CDD" id="cd04465">
    <property type="entry name" value="S1_RPS1_repeat_ec2_hs2"/>
    <property type="match status" value="1"/>
</dbReference>
<feature type="domain" description="S1 motif" evidence="8">
    <location>
        <begin position="235"/>
        <end position="303"/>
    </location>
</feature>
<dbReference type="PIRSF" id="PIRSF002111">
    <property type="entry name" value="RpsA"/>
    <property type="match status" value="1"/>
</dbReference>
<dbReference type="EMBL" id="CAJPVJ010000006">
    <property type="protein sequence ID" value="CAG2157149.1"/>
    <property type="molecule type" value="Genomic_DNA"/>
</dbReference>
<accession>A0A7R9L7C8</accession>
<sequence>MLLLSCLAWLPMGVIWALLFFHKHKRRFISLLQPSPVQSVVYIMTESFAALFEESESTLNIDKGAVIKGIVVSIDSDWVTVDTGLKSEGVVARSEFLNEQRELEVQVGDEVDVVVEALDNGMGQTVLSREKAKRAETWTKLEKIFEDGEIVTGVISGKVKGGFTVDIGPVRAFLPGSLVDTRPIRDTTHLEGKELEFKVIKLDAKRNNVVVSRRAVMEAESSADREALLSQLEEGQTVTGTIKNLTDYGAFVDLGGIDGLLHITDMAWKRIKHPSEVVEVGQEVTVKVLKFDKERNRVSLGLKQLGEDPWLAIMNRYPKGSIVKARVTNLTDYGCFAEIAEGVEGLVHVSEMDHTNKNIHPSKVVQIGDEVDVMVLEVDEERRRISLGIKQTRANPWEEFSKSHDKGEKVSGTIKSITDFGIFIGLPGGIDGLVHLSDISWNEQGEDAIRRYKKGDTVEAVILSVDAEGNRISLGIKQMNSDPFNDFLAANERGALVKGTVTAVDAKGATIKLADEVEASLKASEINRDRVEDATKFLEVGQEVEAKIINVDRKSRSINLSIKAKDEAEEKEAVANLKTTTTAPAGQDNGPKTIGDLIKAQMNH</sequence>
<evidence type="ECO:0000256" key="1">
    <source>
        <dbReference type="ARBA" id="ARBA00006767"/>
    </source>
</evidence>
<dbReference type="GO" id="GO:0006412">
    <property type="term" value="P:translation"/>
    <property type="evidence" value="ECO:0007669"/>
    <property type="project" value="InterPro"/>
</dbReference>
<dbReference type="NCBIfam" id="NF005208">
    <property type="entry name" value="PRK06676.1"/>
    <property type="match status" value="1"/>
</dbReference>
<dbReference type="NCBIfam" id="NF004952">
    <property type="entry name" value="PRK06299.1-2"/>
    <property type="match status" value="1"/>
</dbReference>
<evidence type="ECO:0000256" key="3">
    <source>
        <dbReference type="ARBA" id="ARBA00022884"/>
    </source>
</evidence>
<dbReference type="SMART" id="SM00316">
    <property type="entry name" value="S1"/>
    <property type="match status" value="6"/>
</dbReference>
<dbReference type="FunFam" id="2.40.50.140:FF:000018">
    <property type="entry name" value="30S ribosomal protein S1"/>
    <property type="match status" value="1"/>
</dbReference>
<evidence type="ECO:0000256" key="6">
    <source>
        <dbReference type="ARBA" id="ARBA00035293"/>
    </source>
</evidence>
<keyword evidence="2" id="KW-0677">Repeat</keyword>
<evidence type="ECO:0000256" key="5">
    <source>
        <dbReference type="ARBA" id="ARBA00023274"/>
    </source>
</evidence>
<dbReference type="EMBL" id="OC914831">
    <property type="protein sequence ID" value="CAD7636446.1"/>
    <property type="molecule type" value="Genomic_DNA"/>
</dbReference>
<dbReference type="InterPro" id="IPR000110">
    <property type="entry name" value="Ribosomal_bS1"/>
</dbReference>
<organism evidence="9">
    <name type="scientific">Oppiella nova</name>
    <dbReference type="NCBI Taxonomy" id="334625"/>
    <lineage>
        <taxon>Eukaryota</taxon>
        <taxon>Metazoa</taxon>
        <taxon>Ecdysozoa</taxon>
        <taxon>Arthropoda</taxon>
        <taxon>Chelicerata</taxon>
        <taxon>Arachnida</taxon>
        <taxon>Acari</taxon>
        <taxon>Acariformes</taxon>
        <taxon>Sarcoptiformes</taxon>
        <taxon>Oribatida</taxon>
        <taxon>Brachypylina</taxon>
        <taxon>Oppioidea</taxon>
        <taxon>Oppiidae</taxon>
        <taxon>Oppiella</taxon>
    </lineage>
</organism>
<evidence type="ECO:0000313" key="10">
    <source>
        <dbReference type="Proteomes" id="UP000728032"/>
    </source>
</evidence>
<comment type="similarity">
    <text evidence="1">Belongs to the bacterial ribosomal protein bS1 family.</text>
</comment>
<evidence type="ECO:0000313" key="9">
    <source>
        <dbReference type="EMBL" id="CAD7636446.1"/>
    </source>
</evidence>